<proteinExistence type="predicted"/>
<dbReference type="EMBL" id="JALBCA010000063">
    <property type="protein sequence ID" value="KAI2385112.1"/>
    <property type="molecule type" value="Genomic_DNA"/>
</dbReference>
<comment type="caution">
    <text evidence="1">The sequence shown here is derived from an EMBL/GenBank/DDBJ whole genome shotgun (WGS) entry which is preliminary data.</text>
</comment>
<reference evidence="1" key="1">
    <citation type="journal article" date="2022" name="bioRxiv">
        <title>Population genetic analysis of Ophidiomyces ophidiicola, the causative agent of snake fungal disease, indicates recent introductions to the USA.</title>
        <authorList>
            <person name="Ladner J.T."/>
            <person name="Palmer J.M."/>
            <person name="Ettinger C.L."/>
            <person name="Stajich J.E."/>
            <person name="Farrell T.M."/>
            <person name="Glorioso B.M."/>
            <person name="Lawson B."/>
            <person name="Price S.J."/>
            <person name="Stengle A.G."/>
            <person name="Grear D.A."/>
            <person name="Lorch J.M."/>
        </authorList>
    </citation>
    <scope>NUCLEOTIDE SEQUENCE</scope>
    <source>
        <strain evidence="1">NWHC 24266-5</strain>
    </source>
</reference>
<evidence type="ECO:0000313" key="1">
    <source>
        <dbReference type="EMBL" id="KAI2385112.1"/>
    </source>
</evidence>
<sequence length="316" mass="34700">MLVTKEGQHTPEDGIKLYTKTWKTDGPPKAVIVFVHGFSDHCNAYYGFFPALASYGIEVRAFDQRGWGKSVTSPSSRGLTGSTETVLKDIHSFLTSTYSSLKGQASAEGSAESTIPPVFLMGHSMGGAEVLYYMLNSPDFPPWVRGVLAYSPLIALHPDSAPYRLTVFMGRLAARLRPQHQLFKALDPLTMCRDVRVCEEWKNDPLCHDTGTLEGLAGMLDRAAWLDALQHAPKMESQATALWVCHGTADRVNDFDASRRFTEAASVSDSTFQKYDGGYHKLHAEPDGIKEALVKDVAEWVLARSGVDEGSAKAKL</sequence>
<organism evidence="1">
    <name type="scientific">Ophidiomyces ophidiicola</name>
    <dbReference type="NCBI Taxonomy" id="1387563"/>
    <lineage>
        <taxon>Eukaryota</taxon>
        <taxon>Fungi</taxon>
        <taxon>Dikarya</taxon>
        <taxon>Ascomycota</taxon>
        <taxon>Pezizomycotina</taxon>
        <taxon>Eurotiomycetes</taxon>
        <taxon>Eurotiomycetidae</taxon>
        <taxon>Onygenales</taxon>
        <taxon>Onygenaceae</taxon>
        <taxon>Ophidiomyces</taxon>
    </lineage>
</organism>
<gene>
    <name evidence="1" type="ORF">LOY88_004294</name>
</gene>
<protein>
    <submittedName>
        <fullName evidence="1">Uncharacterized protein</fullName>
    </submittedName>
</protein>
<accession>A0ACB8UU25</accession>
<name>A0ACB8UU25_9EURO</name>